<evidence type="ECO:0000256" key="1">
    <source>
        <dbReference type="ARBA" id="ARBA00010458"/>
    </source>
</evidence>
<dbReference type="Gene3D" id="3.10.129.10">
    <property type="entry name" value="Hotdog Thioesterase"/>
    <property type="match status" value="1"/>
</dbReference>
<dbReference type="RefSeq" id="XP_028859600.1">
    <property type="nucleotide sequence ID" value="XM_029003137.1"/>
</dbReference>
<dbReference type="OMA" id="FYCKDSY"/>
<evidence type="ECO:0000256" key="2">
    <source>
        <dbReference type="ARBA" id="ARBA00022801"/>
    </source>
</evidence>
<keyword evidence="6" id="KW-1185">Reference proteome</keyword>
<dbReference type="GO" id="GO:0047617">
    <property type="term" value="F:fatty acyl-CoA hydrolase activity"/>
    <property type="evidence" value="ECO:0007669"/>
    <property type="project" value="TreeGrafter"/>
</dbReference>
<comment type="similarity">
    <text evidence="1">Belongs to the acyl coenzyme A hydrolase family.</text>
</comment>
<accession>A0A1A8VTT1</accession>
<dbReference type="GeneID" id="39866974"/>
<dbReference type="AlphaFoldDB" id="A0A1A8VTT1"/>
<reference evidence="5" key="2">
    <citation type="submission" date="2016-05" db="EMBL/GenBank/DDBJ databases">
        <authorList>
            <person name="Naeem Raeece"/>
        </authorList>
    </citation>
    <scope>NUCLEOTIDE SEQUENCE [LARGE SCALE GENOMIC DNA]</scope>
</reference>
<reference evidence="4 6" key="3">
    <citation type="submission" date="2016-06" db="EMBL/GenBank/DDBJ databases">
        <authorList>
            <consortium name="Pathogen Informatics"/>
        </authorList>
    </citation>
    <scope>NUCLEOTIDE SEQUENCE [LARGE SCALE GENOMIC DNA]</scope>
</reference>
<dbReference type="InterPro" id="IPR029069">
    <property type="entry name" value="HotDog_dom_sf"/>
</dbReference>
<dbReference type="EMBL" id="LT594625">
    <property type="protein sequence ID" value="SBT86450.1"/>
    <property type="molecule type" value="Genomic_DNA"/>
</dbReference>
<gene>
    <name evidence="4" type="primary">PmUG01_04014500</name>
    <name evidence="3" type="ORF">PMALA_003130</name>
    <name evidence="4" type="ORF">PMUG01_04014500</name>
</gene>
<sequence>MCTSNKPFLKLENLNKENFQLLREKTLILKKERIYVDIPKKSLHVTSIEKSCPLTFFMLKYKYKIDIQNIQIRVVKDIGELCTNDNEIYDESQIVDTSIHYANDANKCSDKKDENFLKSFVQFDIPVLKEFDRVYFFKHIIEIIDTLAADVVYRHSIGGYKKNNKYNFVTVLFNNLKVYEKSKMHHEFCFSLHEQKGLIINCYIVHSGNTSYILKLDFFQENKLIFDIYATFVNINHVTFKPQEVVHVNNLLNNEKYEQVRKFACYIKDIQNMFNHKDIKNKCLHQKDIQFLLNYFKDIKVEEGKSYFYNKNVNNNTNIYDDQPNENSTQENDEKNTLTIIDSMVDTNNLSFYKGKNNFYCKDSYIESKHFISSEFKNIHNFTFGGYLAYLSFCHAMTIIKHFISHPILIEVNEIQYILPVPYNSVFSFRGKVVYCDQDKIQIKIVAYCFDFKKNAYYLTTIFDMSFENNAEIAFIPQSNEEIKLYLFAYIRSQLLP</sequence>
<protein>
    <recommendedName>
        <fullName evidence="7">HotDog ACOT-type domain-containing protein</fullName>
    </recommendedName>
</protein>
<dbReference type="PANTHER" id="PTHR12655">
    <property type="entry name" value="ACYL-COA THIOESTERASE"/>
    <property type="match status" value="1"/>
</dbReference>
<evidence type="ECO:0000313" key="3">
    <source>
        <dbReference type="EMBL" id="SBS82232.1"/>
    </source>
</evidence>
<evidence type="ECO:0000313" key="5">
    <source>
        <dbReference type="Proteomes" id="UP000078597"/>
    </source>
</evidence>
<dbReference type="GO" id="GO:0006637">
    <property type="term" value="P:acyl-CoA metabolic process"/>
    <property type="evidence" value="ECO:0007669"/>
    <property type="project" value="TreeGrafter"/>
</dbReference>
<evidence type="ECO:0000313" key="4">
    <source>
        <dbReference type="EMBL" id="SBT86450.1"/>
    </source>
</evidence>
<proteinExistence type="inferred from homology"/>
<reference evidence="3" key="1">
    <citation type="submission" date="2016-05" db="EMBL/GenBank/DDBJ databases">
        <authorList>
            <person name="Lavstsen T."/>
            <person name="Jespersen J.S."/>
        </authorList>
    </citation>
    <scope>NUCLEOTIDE SEQUENCE [LARGE SCALE GENOMIC DNA]</scope>
</reference>
<organism evidence="3 5">
    <name type="scientific">Plasmodium malariae</name>
    <dbReference type="NCBI Taxonomy" id="5858"/>
    <lineage>
        <taxon>Eukaryota</taxon>
        <taxon>Sar</taxon>
        <taxon>Alveolata</taxon>
        <taxon>Apicomplexa</taxon>
        <taxon>Aconoidasida</taxon>
        <taxon>Haemosporida</taxon>
        <taxon>Plasmodiidae</taxon>
        <taxon>Plasmodium</taxon>
        <taxon>Plasmodium (Plasmodium)</taxon>
    </lineage>
</organism>
<dbReference type="VEuPathDB" id="PlasmoDB:PmUG01_04014500"/>
<name>A0A1A8VTT1_PLAMA</name>
<dbReference type="Proteomes" id="UP000078597">
    <property type="component" value="Unassembled WGS sequence"/>
</dbReference>
<keyword evidence="2" id="KW-0378">Hydrolase</keyword>
<dbReference type="Proteomes" id="UP000219813">
    <property type="component" value="Chromosome 4"/>
</dbReference>
<dbReference type="KEGG" id="pmal:PMUG01_04014500"/>
<dbReference type="EMBL" id="FLQW01000163">
    <property type="protein sequence ID" value="SBS82232.1"/>
    <property type="molecule type" value="Genomic_DNA"/>
</dbReference>
<dbReference type="SUPFAM" id="SSF54637">
    <property type="entry name" value="Thioesterase/thiol ester dehydrase-isomerase"/>
    <property type="match status" value="2"/>
</dbReference>
<dbReference type="OrthoDB" id="331699at2759"/>
<evidence type="ECO:0000313" key="6">
    <source>
        <dbReference type="Proteomes" id="UP000219813"/>
    </source>
</evidence>
<dbReference type="PANTHER" id="PTHR12655:SF0">
    <property type="entry name" value="ACYL-COENZYME A THIOESTERASE 9, MITOCHONDRIAL"/>
    <property type="match status" value="1"/>
</dbReference>
<evidence type="ECO:0008006" key="7">
    <source>
        <dbReference type="Google" id="ProtNLM"/>
    </source>
</evidence>